<dbReference type="Proteomes" id="UP000033772">
    <property type="component" value="Unassembled WGS sequence"/>
</dbReference>
<gene>
    <name evidence="3" type="ORF">UG56_001280</name>
</gene>
<dbReference type="InterPro" id="IPR000073">
    <property type="entry name" value="AB_hydrolase_1"/>
</dbReference>
<dbReference type="EMBL" id="JZDQ02000001">
    <property type="protein sequence ID" value="OIJ28888.1"/>
    <property type="molecule type" value="Genomic_DNA"/>
</dbReference>
<evidence type="ECO:0000313" key="4">
    <source>
        <dbReference type="Proteomes" id="UP000033772"/>
    </source>
</evidence>
<keyword evidence="4" id="KW-1185">Reference proteome</keyword>
<proteinExistence type="predicted"/>
<dbReference type="AlphaFoldDB" id="A0A1J4NE87"/>
<evidence type="ECO:0000313" key="3">
    <source>
        <dbReference type="EMBL" id="OIJ28888.1"/>
    </source>
</evidence>
<dbReference type="InterPro" id="IPR000639">
    <property type="entry name" value="Epox_hydrolase-like"/>
</dbReference>
<organism evidence="3 4">
    <name type="scientific">Nocardioides luteus</name>
    <dbReference type="NCBI Taxonomy" id="1844"/>
    <lineage>
        <taxon>Bacteria</taxon>
        <taxon>Bacillati</taxon>
        <taxon>Actinomycetota</taxon>
        <taxon>Actinomycetes</taxon>
        <taxon>Propionibacteriales</taxon>
        <taxon>Nocardioidaceae</taxon>
        <taxon>Nocardioides</taxon>
    </lineage>
</organism>
<evidence type="ECO:0000256" key="1">
    <source>
        <dbReference type="ARBA" id="ARBA00022801"/>
    </source>
</evidence>
<sequence length="276" mass="30255">MWRVTISSYVRDGLTFDVIDSGPADGDPVVLLHGFPERATCWREVSPILHEAGFRTIAPDQRGYSPGARPRTRLGYGAGELVEDVVALIDEIGRPVHLAGHDWGSAVGWGVAAKRPDLVRSWTAMSVPHPVPFARSMKGPQRRKSAYMAYFNIPFLPELVAGRDGRMERMMRGSGWDDGDIQRFREEIIDYGALPGGLGWYRALFLAPRVGRVSVPTTMLWSDRDVAIGRTALEGNENSVTGPYEFIELTGVSHWIPTKAPQAAADAILSSIAKAG</sequence>
<dbReference type="STRING" id="1844.UG56_001280"/>
<protein>
    <submittedName>
        <fullName evidence="3">Alpha/beta hydrolase</fullName>
    </submittedName>
</protein>
<accession>A0A1J4NE87</accession>
<comment type="caution">
    <text evidence="3">The sequence shown here is derived from an EMBL/GenBank/DDBJ whole genome shotgun (WGS) entry which is preliminary data.</text>
</comment>
<dbReference type="Pfam" id="PF00561">
    <property type="entry name" value="Abhydrolase_1"/>
    <property type="match status" value="1"/>
</dbReference>
<feature type="domain" description="AB hydrolase-1" evidence="2">
    <location>
        <begin position="28"/>
        <end position="163"/>
    </location>
</feature>
<keyword evidence="1 3" id="KW-0378">Hydrolase</keyword>
<name>A0A1J4NE87_9ACTN</name>
<dbReference type="InterPro" id="IPR029058">
    <property type="entry name" value="AB_hydrolase_fold"/>
</dbReference>
<dbReference type="PANTHER" id="PTHR43329">
    <property type="entry name" value="EPOXIDE HYDROLASE"/>
    <property type="match status" value="1"/>
</dbReference>
<dbReference type="GO" id="GO:0016787">
    <property type="term" value="F:hydrolase activity"/>
    <property type="evidence" value="ECO:0007669"/>
    <property type="project" value="UniProtKB-KW"/>
</dbReference>
<dbReference type="PRINTS" id="PR00412">
    <property type="entry name" value="EPOXHYDRLASE"/>
</dbReference>
<dbReference type="Gene3D" id="3.40.50.1820">
    <property type="entry name" value="alpha/beta hydrolase"/>
    <property type="match status" value="1"/>
</dbReference>
<dbReference type="SUPFAM" id="SSF53474">
    <property type="entry name" value="alpha/beta-Hydrolases"/>
    <property type="match status" value="1"/>
</dbReference>
<reference evidence="3" key="1">
    <citation type="submission" date="2016-10" db="EMBL/GenBank/DDBJ databases">
        <title>Draft Genome Sequence of Nocardioides luteus Strain BAFB, an Alkane-Degrading Bacterium Isolated from JP-7 Polluted Soil.</title>
        <authorList>
            <person name="Brown L."/>
            <person name="Ruiz O.N."/>
            <person name="Gunasekera T."/>
        </authorList>
    </citation>
    <scope>NUCLEOTIDE SEQUENCE [LARGE SCALE GENOMIC DNA]</scope>
    <source>
        <strain evidence="3">BAFB</strain>
    </source>
</reference>
<evidence type="ECO:0000259" key="2">
    <source>
        <dbReference type="Pfam" id="PF00561"/>
    </source>
</evidence>